<evidence type="ECO:0000256" key="2">
    <source>
        <dbReference type="SAM" id="SignalP"/>
    </source>
</evidence>
<keyword evidence="2" id="KW-0732">Signal</keyword>
<proteinExistence type="predicted"/>
<sequence>MHTPSELMPLLTAAALAAVMTSMRPAAAQDTPQFGDSVRQMIRAQIYDPQAAAHPPQQPPLGIDGIRGEAVLSAYRQQPLAKSEPLSRAARIDVDPQH</sequence>
<evidence type="ECO:0000313" key="3">
    <source>
        <dbReference type="EMBL" id="SEQ67099.1"/>
    </source>
</evidence>
<reference evidence="4" key="1">
    <citation type="submission" date="2016-10" db="EMBL/GenBank/DDBJ databases">
        <authorList>
            <person name="Varghese N."/>
            <person name="Submissions S."/>
        </authorList>
    </citation>
    <scope>NUCLEOTIDE SEQUENCE [LARGE SCALE GENOMIC DNA]</scope>
    <source>
        <strain evidence="4">DSM 25927</strain>
    </source>
</reference>
<accession>A0A1H9HXK5</accession>
<name>A0A1H9HXK5_9GAMM</name>
<dbReference type="RefSeq" id="WP_093286453.1">
    <property type="nucleotide sequence ID" value="NZ_FOFS01000009.1"/>
</dbReference>
<dbReference type="AlphaFoldDB" id="A0A1H9HXK5"/>
<dbReference type="EMBL" id="FOFS01000009">
    <property type="protein sequence ID" value="SEQ67099.1"/>
    <property type="molecule type" value="Genomic_DNA"/>
</dbReference>
<feature type="chain" id="PRO_5011599963" evidence="2">
    <location>
        <begin position="29"/>
        <end position="98"/>
    </location>
</feature>
<gene>
    <name evidence="3" type="ORF">SAMN04488038_10978</name>
</gene>
<keyword evidence="4" id="KW-1185">Reference proteome</keyword>
<dbReference type="Proteomes" id="UP000199233">
    <property type="component" value="Unassembled WGS sequence"/>
</dbReference>
<feature type="signal peptide" evidence="2">
    <location>
        <begin position="1"/>
        <end position="28"/>
    </location>
</feature>
<dbReference type="OrthoDB" id="6369245at2"/>
<evidence type="ECO:0000313" key="4">
    <source>
        <dbReference type="Proteomes" id="UP000199233"/>
    </source>
</evidence>
<organism evidence="3 4">
    <name type="scientific">Solimonas aquatica</name>
    <dbReference type="NCBI Taxonomy" id="489703"/>
    <lineage>
        <taxon>Bacteria</taxon>
        <taxon>Pseudomonadati</taxon>
        <taxon>Pseudomonadota</taxon>
        <taxon>Gammaproteobacteria</taxon>
        <taxon>Nevskiales</taxon>
        <taxon>Nevskiaceae</taxon>
        <taxon>Solimonas</taxon>
    </lineage>
</organism>
<dbReference type="STRING" id="489703.SAMN04488038_10978"/>
<feature type="region of interest" description="Disordered" evidence="1">
    <location>
        <begin position="77"/>
        <end position="98"/>
    </location>
</feature>
<evidence type="ECO:0000256" key="1">
    <source>
        <dbReference type="SAM" id="MobiDB-lite"/>
    </source>
</evidence>
<protein>
    <submittedName>
        <fullName evidence="3">Uncharacterized protein</fullName>
    </submittedName>
</protein>